<accession>A0A7Y4GVB3</accession>
<dbReference type="Pfam" id="PF04072">
    <property type="entry name" value="LCM"/>
    <property type="match status" value="1"/>
</dbReference>
<dbReference type="AlphaFoldDB" id="A0A7Y4GVB3"/>
<name>A0A7Y4GVB3_9BRAD</name>
<evidence type="ECO:0000256" key="4">
    <source>
        <dbReference type="RuleBase" id="RU362030"/>
    </source>
</evidence>
<sequence length="278" mass="30018">MQTGQPSLTALGAARLRAAHQVLDNASILVDPLALRILGDDIEISLDHARAHASGSRLRWFIAARSRIAEDALNTAVEAGATQLVVLGAGLDTLAYRTPLAHRLRIFEVDHPATQASKRKMLATAAIMVPESLAYVAVDFERERLPEKLEAAGFDADKRSLFSWLGVVPYLTEPAIFSTLGYLAQLQGGAEVVFDYVNPAASIAPAGRAAHQALAERVAAIGERIQSYFDTAPLCERMRATGFRQIRDIGPAELADRFFPDAEQSAPRGGHIMHASTL</sequence>
<evidence type="ECO:0000313" key="5">
    <source>
        <dbReference type="EMBL" id="NOJ42364.1"/>
    </source>
</evidence>
<comment type="similarity">
    <text evidence="1 4">Belongs to the UPF0677 family.</text>
</comment>
<dbReference type="Gene3D" id="3.40.50.150">
    <property type="entry name" value="Vaccinia Virus protein VP39"/>
    <property type="match status" value="1"/>
</dbReference>
<dbReference type="RefSeq" id="WP_171581591.1">
    <property type="nucleotide sequence ID" value="NZ_JAAVLX010000007.1"/>
</dbReference>
<keyword evidence="3 5" id="KW-0808">Transferase</keyword>
<dbReference type="SUPFAM" id="SSF53335">
    <property type="entry name" value="S-adenosyl-L-methionine-dependent methyltransferases"/>
    <property type="match status" value="1"/>
</dbReference>
<dbReference type="InterPro" id="IPR029063">
    <property type="entry name" value="SAM-dependent_MTases_sf"/>
</dbReference>
<dbReference type="InterPro" id="IPR007213">
    <property type="entry name" value="Ppm1/Ppm2/Tcmp"/>
</dbReference>
<dbReference type="InterPro" id="IPR011610">
    <property type="entry name" value="SAM_mthyl_Trfase_ML2640-like"/>
</dbReference>
<evidence type="ECO:0000256" key="3">
    <source>
        <dbReference type="ARBA" id="ARBA00022679"/>
    </source>
</evidence>
<comment type="caution">
    <text evidence="5">The sequence shown here is derived from an EMBL/GenBank/DDBJ whole genome shotgun (WGS) entry which is preliminary data.</text>
</comment>
<evidence type="ECO:0000313" key="6">
    <source>
        <dbReference type="Proteomes" id="UP000544122"/>
    </source>
</evidence>
<dbReference type="GO" id="GO:0008168">
    <property type="term" value="F:methyltransferase activity"/>
    <property type="evidence" value="ECO:0007669"/>
    <property type="project" value="UniProtKB-UniRule"/>
</dbReference>
<evidence type="ECO:0000256" key="2">
    <source>
        <dbReference type="ARBA" id="ARBA00022603"/>
    </source>
</evidence>
<comment type="function">
    <text evidence="4">Exhibits S-adenosyl-L-methionine-dependent methyltransferase activity.</text>
</comment>
<dbReference type="EC" id="2.1.1.-" evidence="4"/>
<reference evidence="5 6" key="1">
    <citation type="submission" date="2020-03" db="EMBL/GenBank/DDBJ databases">
        <title>Bradyrhizobium diversity isolated from nodules of Indigofera sp.</title>
        <authorList>
            <person name="Klepa M."/>
            <person name="Helene L."/>
            <person name="Hungria M."/>
        </authorList>
    </citation>
    <scope>NUCLEOTIDE SEQUENCE [LARGE SCALE GENOMIC DNA]</scope>
    <source>
        <strain evidence="5 6">WSM 1791</strain>
    </source>
</reference>
<organism evidence="5 6">
    <name type="scientific">Bradyrhizobium australiense</name>
    <dbReference type="NCBI Taxonomy" id="2721161"/>
    <lineage>
        <taxon>Bacteria</taxon>
        <taxon>Pseudomonadati</taxon>
        <taxon>Pseudomonadota</taxon>
        <taxon>Alphaproteobacteria</taxon>
        <taxon>Hyphomicrobiales</taxon>
        <taxon>Nitrobacteraceae</taxon>
        <taxon>Bradyrhizobium</taxon>
    </lineage>
</organism>
<gene>
    <name evidence="5" type="ORF">HCN58_22700</name>
</gene>
<keyword evidence="6" id="KW-1185">Reference proteome</keyword>
<keyword evidence="4" id="KW-0949">S-adenosyl-L-methionine</keyword>
<dbReference type="Proteomes" id="UP000544122">
    <property type="component" value="Unassembled WGS sequence"/>
</dbReference>
<keyword evidence="2 4" id="KW-0489">Methyltransferase</keyword>
<dbReference type="EMBL" id="JAAVLX010000007">
    <property type="protein sequence ID" value="NOJ42364.1"/>
    <property type="molecule type" value="Genomic_DNA"/>
</dbReference>
<protein>
    <recommendedName>
        <fullName evidence="4">S-adenosyl-L-methionine-dependent methyltransferase</fullName>
        <ecNumber evidence="4">2.1.1.-</ecNumber>
    </recommendedName>
</protein>
<dbReference type="GO" id="GO:0032259">
    <property type="term" value="P:methylation"/>
    <property type="evidence" value="ECO:0007669"/>
    <property type="project" value="UniProtKB-KW"/>
</dbReference>
<evidence type="ECO:0000256" key="1">
    <source>
        <dbReference type="ARBA" id="ARBA00008138"/>
    </source>
</evidence>
<dbReference type="NCBIfam" id="TIGR00027">
    <property type="entry name" value="mthyl_TIGR00027"/>
    <property type="match status" value="1"/>
</dbReference>
<proteinExistence type="inferred from homology"/>
<dbReference type="PANTHER" id="PTHR43619:SF2">
    <property type="entry name" value="S-ADENOSYL-L-METHIONINE-DEPENDENT METHYLTRANSFERASES SUPERFAMILY PROTEIN"/>
    <property type="match status" value="1"/>
</dbReference>
<dbReference type="PANTHER" id="PTHR43619">
    <property type="entry name" value="S-ADENOSYL-L-METHIONINE-DEPENDENT METHYLTRANSFERASE YKTD-RELATED"/>
    <property type="match status" value="1"/>
</dbReference>